<proteinExistence type="predicted"/>
<dbReference type="PANTHER" id="PTHR22948">
    <property type="entry name" value="TUDOR DOMAIN CONTAINING PROTEIN"/>
    <property type="match status" value="1"/>
</dbReference>
<dbReference type="CDD" id="cd22395">
    <property type="entry name" value="KH-I_AKAP1"/>
    <property type="match status" value="1"/>
</dbReference>
<dbReference type="SMART" id="SM00333">
    <property type="entry name" value="TUDOR"/>
    <property type="match status" value="1"/>
</dbReference>
<dbReference type="Proteomes" id="UP000034805">
    <property type="component" value="Unassembled WGS sequence"/>
</dbReference>
<dbReference type="SUPFAM" id="SSF54791">
    <property type="entry name" value="Eukaryotic type KH-domain (KH-domain type I)"/>
    <property type="match status" value="1"/>
</dbReference>
<dbReference type="EMBL" id="JARO02001422">
    <property type="protein sequence ID" value="KPP75521.1"/>
    <property type="molecule type" value="Genomic_DNA"/>
</dbReference>
<feature type="region of interest" description="Disordered" evidence="2">
    <location>
        <begin position="119"/>
        <end position="167"/>
    </location>
</feature>
<gene>
    <name evidence="5" type="ORF">Z043_105221</name>
</gene>
<evidence type="ECO:0000313" key="6">
    <source>
        <dbReference type="Proteomes" id="UP000034805"/>
    </source>
</evidence>
<keyword evidence="3" id="KW-0812">Transmembrane</keyword>
<evidence type="ECO:0000256" key="1">
    <source>
        <dbReference type="PROSITE-ProRule" id="PRU00117"/>
    </source>
</evidence>
<evidence type="ECO:0000259" key="4">
    <source>
        <dbReference type="PROSITE" id="PS50304"/>
    </source>
</evidence>
<dbReference type="InterPro" id="IPR047368">
    <property type="entry name" value="KH-I_AKAP1"/>
</dbReference>
<dbReference type="InterPro" id="IPR036612">
    <property type="entry name" value="KH_dom_type_1_sf"/>
</dbReference>
<dbReference type="PROSITE" id="PS50304">
    <property type="entry name" value="TUDOR"/>
    <property type="match status" value="1"/>
</dbReference>
<feature type="region of interest" description="Disordered" evidence="2">
    <location>
        <begin position="181"/>
        <end position="201"/>
    </location>
</feature>
<dbReference type="GO" id="GO:0016020">
    <property type="term" value="C:membrane"/>
    <property type="evidence" value="ECO:0007669"/>
    <property type="project" value="TreeGrafter"/>
</dbReference>
<dbReference type="InterPro" id="IPR004088">
    <property type="entry name" value="KH_dom_type_1"/>
</dbReference>
<dbReference type="PANTHER" id="PTHR22948:SF65">
    <property type="entry name" value="A-KINASE ANCHORING PROTEIN 1"/>
    <property type="match status" value="1"/>
</dbReference>
<feature type="compositionally biased region" description="Basic and acidic residues" evidence="2">
    <location>
        <begin position="181"/>
        <end position="194"/>
    </location>
</feature>
<dbReference type="Pfam" id="PF00013">
    <property type="entry name" value="KH_1"/>
    <property type="match status" value="1"/>
</dbReference>
<dbReference type="InterPro" id="IPR050621">
    <property type="entry name" value="Tudor_domain_containing"/>
</dbReference>
<dbReference type="Pfam" id="PF00567">
    <property type="entry name" value="TUDOR"/>
    <property type="match status" value="1"/>
</dbReference>
<feature type="transmembrane region" description="Helical" evidence="3">
    <location>
        <begin position="7"/>
        <end position="27"/>
    </location>
</feature>
<keyword evidence="3" id="KW-0472">Membrane</keyword>
<reference evidence="5 6" key="1">
    <citation type="submission" date="2015-08" db="EMBL/GenBank/DDBJ databases">
        <title>The genome of the Asian arowana (Scleropages formosus).</title>
        <authorList>
            <person name="Tan M.H."/>
            <person name="Gan H.M."/>
            <person name="Croft L.J."/>
            <person name="Austin C.M."/>
        </authorList>
    </citation>
    <scope>NUCLEOTIDE SEQUENCE [LARGE SCALE GENOMIC DNA]</scope>
    <source>
        <strain evidence="5">Aro1</strain>
    </source>
</reference>
<comment type="caution">
    <text evidence="5">The sequence shown here is derived from an EMBL/GenBank/DDBJ whole genome shotgun (WGS) entry which is preliminary data.</text>
</comment>
<dbReference type="Gene3D" id="3.30.1370.10">
    <property type="entry name" value="K Homology domain, type 1"/>
    <property type="match status" value="1"/>
</dbReference>
<keyword evidence="3" id="KW-1133">Transmembrane helix</keyword>
<dbReference type="Gene3D" id="2.40.50.90">
    <property type="match status" value="1"/>
</dbReference>
<dbReference type="SMART" id="SM00322">
    <property type="entry name" value="KH"/>
    <property type="match status" value="1"/>
</dbReference>
<dbReference type="AlphaFoldDB" id="A0A0N8K1P6"/>
<dbReference type="GO" id="GO:0005739">
    <property type="term" value="C:mitochondrion"/>
    <property type="evidence" value="ECO:0007669"/>
    <property type="project" value="UniProtKB-ARBA"/>
</dbReference>
<keyword evidence="5" id="KW-0418">Kinase</keyword>
<dbReference type="InterPro" id="IPR035437">
    <property type="entry name" value="SNase_OB-fold_sf"/>
</dbReference>
<dbReference type="GO" id="GO:0003723">
    <property type="term" value="F:RNA binding"/>
    <property type="evidence" value="ECO:0007669"/>
    <property type="project" value="UniProtKB-UniRule"/>
</dbReference>
<protein>
    <submittedName>
        <fullName evidence="5">A-kinase anchor protein 1, mitochondrial-like</fullName>
    </submittedName>
</protein>
<dbReference type="GO" id="GO:0034237">
    <property type="term" value="F:protein kinase A regulatory subunit binding"/>
    <property type="evidence" value="ECO:0007669"/>
    <property type="project" value="TreeGrafter"/>
</dbReference>
<organism evidence="5 6">
    <name type="scientific">Scleropages formosus</name>
    <name type="common">Asian bonytongue</name>
    <name type="synonym">Osteoglossum formosum</name>
    <dbReference type="NCBI Taxonomy" id="113540"/>
    <lineage>
        <taxon>Eukaryota</taxon>
        <taxon>Metazoa</taxon>
        <taxon>Chordata</taxon>
        <taxon>Craniata</taxon>
        <taxon>Vertebrata</taxon>
        <taxon>Euteleostomi</taxon>
        <taxon>Actinopterygii</taxon>
        <taxon>Neopterygii</taxon>
        <taxon>Teleostei</taxon>
        <taxon>Osteoglossocephala</taxon>
        <taxon>Osteoglossomorpha</taxon>
        <taxon>Osteoglossiformes</taxon>
        <taxon>Osteoglossidae</taxon>
        <taxon>Scleropages</taxon>
    </lineage>
</organism>
<evidence type="ECO:0000256" key="3">
    <source>
        <dbReference type="SAM" id="Phobius"/>
    </source>
</evidence>
<feature type="domain" description="Tudor" evidence="4">
    <location>
        <begin position="426"/>
        <end position="484"/>
    </location>
</feature>
<feature type="region of interest" description="Disordered" evidence="2">
    <location>
        <begin position="242"/>
        <end position="272"/>
    </location>
</feature>
<evidence type="ECO:0000313" key="5">
    <source>
        <dbReference type="EMBL" id="KPP75521.1"/>
    </source>
</evidence>
<dbReference type="Gene3D" id="2.30.30.140">
    <property type="match status" value="1"/>
</dbReference>
<dbReference type="InterPro" id="IPR002999">
    <property type="entry name" value="Tudor"/>
</dbReference>
<dbReference type="SUPFAM" id="SSF63748">
    <property type="entry name" value="Tudor/PWWP/MBT"/>
    <property type="match status" value="1"/>
</dbReference>
<dbReference type="STRING" id="113540.ENSSFOP00015051389"/>
<sequence length="566" mass="62291">MITMYRFRSIVLYGLPGVLALIGYWSYISKRRRWLNQQAEEVIRVGVATDVQKCSFQKAEGLDIQEVFLQSYGTNYATPVPGGSLYREELERGDMNPDYQDSKVVLDAEVAAAELDLLGTSDLSTQRPDPEGKVAEGPWPETNGSASQQGTEFKPCSPEELGEGPSCSPANVDLCATEKSDSLARSPSKLERNKSLTPCTADTEETLSCSPICLLADEQGLTEEIRGAVGDANSRWCEGLDPSGGLVEENDSAGSEDRTDWEGSFNSSTLSAYPPNHPLTNLVEWEIEVPNHLVGRLIGKKGRSVNFLKRSSGAKIYVFNATRELQMCHIEGSKAQVDKALSLIGGRFGDLDLTDRRLILGHQLPPEAWMKLPEGEMIGVIVAKAVSLTHVFVQWNESTSQYALHSLEEQMMWCYSQHEASPLPTCVRLGELCAAPGPTGGWRRAQLRSFCGPNTVEILYLDHGGYEKVGISTLRILRPDFLSLPFQGIEVMLDSLGLPLGESQFSAEAALELEEMTKGVALLAKCVRYHKSGMPMVHIWKMVGDELVSLNHLLVQRGFAIWVETC</sequence>
<feature type="compositionally biased region" description="Polar residues" evidence="2">
    <location>
        <begin position="142"/>
        <end position="151"/>
    </location>
</feature>
<accession>A0A0N8K1P6</accession>
<name>A0A0N8K1P6_SCLFO</name>
<dbReference type="GO" id="GO:0016301">
    <property type="term" value="F:kinase activity"/>
    <property type="evidence" value="ECO:0007669"/>
    <property type="project" value="UniProtKB-KW"/>
</dbReference>
<dbReference type="InterPro" id="IPR004087">
    <property type="entry name" value="KH_dom"/>
</dbReference>
<keyword evidence="5" id="KW-0808">Transferase</keyword>
<dbReference type="PROSITE" id="PS50084">
    <property type="entry name" value="KH_TYPE_1"/>
    <property type="match status" value="1"/>
</dbReference>
<keyword evidence="1" id="KW-0694">RNA-binding</keyword>
<evidence type="ECO:0000256" key="2">
    <source>
        <dbReference type="SAM" id="MobiDB-lite"/>
    </source>
</evidence>